<protein>
    <submittedName>
        <fullName evidence="7">Uncharacterized protein</fullName>
    </submittedName>
</protein>
<name>A0ABD3BJA7_9LAMI</name>
<keyword evidence="4" id="KW-1133">Transmembrane helix</keyword>
<keyword evidence="2" id="KW-0813">Transport</keyword>
<dbReference type="EMBL" id="JAVIJP010000082">
    <property type="protein sequence ID" value="KAL3617354.1"/>
    <property type="molecule type" value="Genomic_DNA"/>
</dbReference>
<evidence type="ECO:0000256" key="2">
    <source>
        <dbReference type="ARBA" id="ARBA00022448"/>
    </source>
</evidence>
<dbReference type="Proteomes" id="UP001632038">
    <property type="component" value="Unassembled WGS sequence"/>
</dbReference>
<keyword evidence="5" id="KW-0472">Membrane</keyword>
<reference evidence="8" key="1">
    <citation type="journal article" date="2024" name="IScience">
        <title>Strigolactones Initiate the Formation of Haustorium-like Structures in Castilleja.</title>
        <authorList>
            <person name="Buerger M."/>
            <person name="Peterson D."/>
            <person name="Chory J."/>
        </authorList>
    </citation>
    <scope>NUCLEOTIDE SEQUENCE [LARGE SCALE GENOMIC DNA]</scope>
</reference>
<dbReference type="InterPro" id="IPR050814">
    <property type="entry name" value="Myo-inositol_Transporter"/>
</dbReference>
<gene>
    <name evidence="7" type="ORF">CASFOL_038767</name>
</gene>
<dbReference type="GO" id="GO:0016020">
    <property type="term" value="C:membrane"/>
    <property type="evidence" value="ECO:0007669"/>
    <property type="project" value="UniProtKB-SubCell"/>
</dbReference>
<dbReference type="Pfam" id="PF00083">
    <property type="entry name" value="Sugar_tr"/>
    <property type="match status" value="1"/>
</dbReference>
<evidence type="ECO:0000313" key="7">
    <source>
        <dbReference type="EMBL" id="KAL3617354.1"/>
    </source>
</evidence>
<dbReference type="PANTHER" id="PTHR48020">
    <property type="entry name" value="PROTON MYO-INOSITOL COTRANSPORTER"/>
    <property type="match status" value="1"/>
</dbReference>
<dbReference type="InterPro" id="IPR005828">
    <property type="entry name" value="MFS_sugar_transport-like"/>
</dbReference>
<dbReference type="PANTHER" id="PTHR48020:SF49">
    <property type="entry name" value="SUGAR TRANSPORTER"/>
    <property type="match status" value="1"/>
</dbReference>
<proteinExistence type="inferred from homology"/>
<accession>A0ABD3BJA7</accession>
<evidence type="ECO:0000256" key="5">
    <source>
        <dbReference type="ARBA" id="ARBA00023136"/>
    </source>
</evidence>
<evidence type="ECO:0000313" key="8">
    <source>
        <dbReference type="Proteomes" id="UP001632038"/>
    </source>
</evidence>
<evidence type="ECO:0000256" key="4">
    <source>
        <dbReference type="ARBA" id="ARBA00022989"/>
    </source>
</evidence>
<evidence type="ECO:0000256" key="6">
    <source>
        <dbReference type="ARBA" id="ARBA00044504"/>
    </source>
</evidence>
<dbReference type="AlphaFoldDB" id="A0ABD3BJA7"/>
<evidence type="ECO:0000256" key="3">
    <source>
        <dbReference type="ARBA" id="ARBA00022692"/>
    </source>
</evidence>
<organism evidence="7 8">
    <name type="scientific">Castilleja foliolosa</name>
    <dbReference type="NCBI Taxonomy" id="1961234"/>
    <lineage>
        <taxon>Eukaryota</taxon>
        <taxon>Viridiplantae</taxon>
        <taxon>Streptophyta</taxon>
        <taxon>Embryophyta</taxon>
        <taxon>Tracheophyta</taxon>
        <taxon>Spermatophyta</taxon>
        <taxon>Magnoliopsida</taxon>
        <taxon>eudicotyledons</taxon>
        <taxon>Gunneridae</taxon>
        <taxon>Pentapetalae</taxon>
        <taxon>asterids</taxon>
        <taxon>lamiids</taxon>
        <taxon>Lamiales</taxon>
        <taxon>Orobanchaceae</taxon>
        <taxon>Pedicularideae</taxon>
        <taxon>Castillejinae</taxon>
        <taxon>Castilleja</taxon>
    </lineage>
</organism>
<comment type="similarity">
    <text evidence="6">Belongs to the major facilitator superfamily. Phosphate:H(+) symporter (TC 2.A.1.9) family.</text>
</comment>
<comment type="subcellular location">
    <subcellularLocation>
        <location evidence="1">Membrane</location>
    </subcellularLocation>
</comment>
<sequence>MQEAHLRLADIMEAAGLPNDCNDDIVEIPKRRSGEKSVWKQMFFHPTRTVLHITIAALGLQFFQQASGIDAVVMYSPRIYEKAGIVSDEKKLLATIAVGVCKTVFILVTFHDVYLSIQSHHDWWSFLSIERDRYHHLDLLLHVVAGDEGTNIGGYGGLVWQFLQMEDHNERVEEEGNGRGYLRK</sequence>
<evidence type="ECO:0000256" key="1">
    <source>
        <dbReference type="ARBA" id="ARBA00004370"/>
    </source>
</evidence>
<dbReference type="Gene3D" id="1.20.1250.20">
    <property type="entry name" value="MFS general substrate transporter like domains"/>
    <property type="match status" value="1"/>
</dbReference>
<keyword evidence="3" id="KW-0812">Transmembrane</keyword>
<dbReference type="InterPro" id="IPR036259">
    <property type="entry name" value="MFS_trans_sf"/>
</dbReference>
<keyword evidence="8" id="KW-1185">Reference proteome</keyword>
<comment type="caution">
    <text evidence="7">The sequence shown here is derived from an EMBL/GenBank/DDBJ whole genome shotgun (WGS) entry which is preliminary data.</text>
</comment>